<dbReference type="InterPro" id="IPR036691">
    <property type="entry name" value="Endo/exonu/phosph_ase_sf"/>
</dbReference>
<dbReference type="GO" id="GO:0061343">
    <property type="term" value="P:cell adhesion involved in heart morphogenesis"/>
    <property type="evidence" value="ECO:0007669"/>
    <property type="project" value="TreeGrafter"/>
</dbReference>
<dbReference type="GeneID" id="107272177"/>
<dbReference type="GO" id="GO:0007508">
    <property type="term" value="P:larval heart development"/>
    <property type="evidence" value="ECO:0007669"/>
    <property type="project" value="TreeGrafter"/>
</dbReference>
<evidence type="ECO:0000313" key="2">
    <source>
        <dbReference type="Proteomes" id="UP000694920"/>
    </source>
</evidence>
<dbReference type="Pfam" id="PF00078">
    <property type="entry name" value="RVT_1"/>
    <property type="match status" value="1"/>
</dbReference>
<dbReference type="KEGG" id="ccin:107272177"/>
<feature type="domain" description="Reverse transcriptase" evidence="1">
    <location>
        <begin position="431"/>
        <end position="564"/>
    </location>
</feature>
<dbReference type="PANTHER" id="PTHR33395:SF22">
    <property type="entry name" value="REVERSE TRANSCRIPTASE DOMAIN-CONTAINING PROTEIN"/>
    <property type="match status" value="1"/>
</dbReference>
<reference evidence="3" key="1">
    <citation type="submission" date="2025-08" db="UniProtKB">
        <authorList>
            <consortium name="RefSeq"/>
        </authorList>
    </citation>
    <scope>IDENTIFICATION</scope>
</reference>
<dbReference type="Gene3D" id="3.60.10.10">
    <property type="entry name" value="Endonuclease/exonuclease/phosphatase"/>
    <property type="match status" value="1"/>
</dbReference>
<dbReference type="GO" id="GO:0031012">
    <property type="term" value="C:extracellular matrix"/>
    <property type="evidence" value="ECO:0007669"/>
    <property type="project" value="TreeGrafter"/>
</dbReference>
<name>A0AAJ7RQG8_CEPCN</name>
<accession>A0AAJ7RQG8</accession>
<dbReference type="PANTHER" id="PTHR33395">
    <property type="entry name" value="TRANSCRIPTASE, PUTATIVE-RELATED-RELATED"/>
    <property type="match status" value="1"/>
</dbReference>
<dbReference type="Proteomes" id="UP000694920">
    <property type="component" value="Unplaced"/>
</dbReference>
<dbReference type="AlphaFoldDB" id="A0AAJ7RQG8"/>
<protein>
    <submittedName>
        <fullName evidence="3">Uncharacterized protein LOC107272177</fullName>
    </submittedName>
</protein>
<proteinExistence type="predicted"/>
<evidence type="ECO:0000313" key="3">
    <source>
        <dbReference type="RefSeq" id="XP_024945234.1"/>
    </source>
</evidence>
<gene>
    <name evidence="3" type="primary">LOC107272177</name>
</gene>
<evidence type="ECO:0000259" key="1">
    <source>
        <dbReference type="Pfam" id="PF00078"/>
    </source>
</evidence>
<sequence>MFDSSFEATFVHISFNSKSLVIAAAYIPPGYTSDYVTDFLDNINCTLSNYIDLLSLIDIVLLGDFNLPGFKWSSVQNVSQATGSHLNVNIREAAVILNRFCNFHKLAQVNDYINIYGNTLDLAFTNIENVDVDECFDTIFDCDVAHKCVVFTVKMACISKLRFTDYICDFKRANFIEINKCLNDCSLIDEIDNCLDVEEVVDKLNVSISLLVDKFIPKFIIKSSNYPKWFSSELIRSIKCKKELHKLYKEYKSEYYYKLFCIERTKCKNLNRIDYKKYMSKVENAVIDDSSYFFSYVNSIRKNCEFPSTVFYHDVKADTGQDVVNLFAKKFGSVYTDLDLSSTDINYEFSDSFYEIIFNETEVLEAINSVDVKSGPGPDLIHPLLLTSCPVFFTRLLTALFNRSLASGCFPRQWKTSFITPLHKGGNRADVNNYRPIAKPSVIAKIFDKLVHHRLQSYLVIYIMPDQHGFISGRSATTNLSVYLDYLVENIMNGHIIDAVYTDFVRAFDMVNISLLVRKLAAYGISGVLLNWLRSFLSDRIQRVKVKNYISDPIFVTSGVGQGTLFRSVVVYTIYK</sequence>
<dbReference type="InterPro" id="IPR000477">
    <property type="entry name" value="RT_dom"/>
</dbReference>
<organism evidence="2 3">
    <name type="scientific">Cephus cinctus</name>
    <name type="common">Wheat stem sawfly</name>
    <dbReference type="NCBI Taxonomy" id="211228"/>
    <lineage>
        <taxon>Eukaryota</taxon>
        <taxon>Metazoa</taxon>
        <taxon>Ecdysozoa</taxon>
        <taxon>Arthropoda</taxon>
        <taxon>Hexapoda</taxon>
        <taxon>Insecta</taxon>
        <taxon>Pterygota</taxon>
        <taxon>Neoptera</taxon>
        <taxon>Endopterygota</taxon>
        <taxon>Hymenoptera</taxon>
        <taxon>Cephoidea</taxon>
        <taxon>Cephidae</taxon>
        <taxon>Cephus</taxon>
    </lineage>
</organism>
<keyword evidence="2" id="KW-1185">Reference proteome</keyword>
<dbReference type="SUPFAM" id="SSF56219">
    <property type="entry name" value="DNase I-like"/>
    <property type="match status" value="1"/>
</dbReference>
<dbReference type="RefSeq" id="XP_024945234.1">
    <property type="nucleotide sequence ID" value="XM_025089466.1"/>
</dbReference>